<dbReference type="OrthoDB" id="2684236at2759"/>
<evidence type="ECO:0000313" key="2">
    <source>
        <dbReference type="EMBL" id="CAG8952851.1"/>
    </source>
</evidence>
<feature type="compositionally biased region" description="Basic and acidic residues" evidence="1">
    <location>
        <begin position="10"/>
        <end position="19"/>
    </location>
</feature>
<proteinExistence type="predicted"/>
<sequence length="738" mass="83305">MPGLKSIISSRKEQKDAEKVSQVYANHPPTPPKSPEPTSSKEAPPSYEAQDPITNGPTQEELCSAFANLHIPSEATAPTTETCLAHLKLLHCFHALKEDVGYTDGLFGIWDARAELAENREDTLGKIREKRWSIYIARAVERFEDWWMKFLCPLDTSERLECKNMVQTNSMFAGFAVTEMNTINWTREMLPPIDVLMVWHSFMLNPRNYLEDCIRYGLNKVWATGMPWAAVNAAIDVNFNYLIPEQAQLSFITTTGHNWDNAQDSMTKQINCPSCSNKLEIPWTTFGMSEKPSKQEIDDLFATGYADKDLSYVCNKCSGEVNHDLLRVAKFKRETENLILRDWPLGGTILSPVSGCPDAPDIDDMKDWPPTFPNRMVQKILRSQVLSLISPENPQPNMDQIKELVEKAISSRDNIRTINGLSRRGYGTLRREEKISIRRMMSRYWENRSIFALELGGAVIRQSVFVEKMHGLDWLHSPAATQTMERLILKYSRFIHIMAKNPLHTVVPTLDVDLGWHTHQLSPKSYYDFTVKECEKFIDHDDKISEDALEKGFEFTSQAYEKLYQEVYSECTCWYCEAIRCKHTANHPKIFGTSKHEKIANNFHDSGAAQLCPPSNSAHISTHNAVKISDSTTRSAVTDRLRTRRQKELDDAYEKARKRAKAKGRDLPPKDQYYMAQWGYPYMMYGPYMAVPYYGGTYYTGDPCVMPVGAGMTGNCAAGSCGGAIGAGGCGGPGGCGG</sequence>
<dbReference type="EMBL" id="CAJVRL010000048">
    <property type="protein sequence ID" value="CAG8952851.1"/>
    <property type="molecule type" value="Genomic_DNA"/>
</dbReference>
<keyword evidence="3" id="KW-1185">Reference proteome</keyword>
<comment type="caution">
    <text evidence="2">The sequence shown here is derived from an EMBL/GenBank/DDBJ whole genome shotgun (WGS) entry which is preliminary data.</text>
</comment>
<dbReference type="AlphaFoldDB" id="A0A9N9PMX8"/>
<feature type="compositionally biased region" description="Low complexity" evidence="1">
    <location>
        <begin position="36"/>
        <end position="46"/>
    </location>
</feature>
<evidence type="ECO:0000256" key="1">
    <source>
        <dbReference type="SAM" id="MobiDB-lite"/>
    </source>
</evidence>
<accession>A0A9N9PMX8</accession>
<evidence type="ECO:0000313" key="3">
    <source>
        <dbReference type="Proteomes" id="UP000696280"/>
    </source>
</evidence>
<protein>
    <submittedName>
        <fullName evidence="2">Uncharacterized protein</fullName>
    </submittedName>
</protein>
<dbReference type="PANTHER" id="PTHR34365:SF7">
    <property type="entry name" value="GLYCINE-RICH DOMAIN-CONTAINING PROTEIN 1"/>
    <property type="match status" value="1"/>
</dbReference>
<name>A0A9N9PMX8_9HELO</name>
<dbReference type="PANTHER" id="PTHR34365">
    <property type="entry name" value="ENOLASE (DUF1399)"/>
    <property type="match status" value="1"/>
</dbReference>
<dbReference type="InterPro" id="IPR009836">
    <property type="entry name" value="GRDP-like"/>
</dbReference>
<dbReference type="Proteomes" id="UP000696280">
    <property type="component" value="Unassembled WGS sequence"/>
</dbReference>
<organism evidence="2 3">
    <name type="scientific">Hymenoscyphus fraxineus</name>
    <dbReference type="NCBI Taxonomy" id="746836"/>
    <lineage>
        <taxon>Eukaryota</taxon>
        <taxon>Fungi</taxon>
        <taxon>Dikarya</taxon>
        <taxon>Ascomycota</taxon>
        <taxon>Pezizomycotina</taxon>
        <taxon>Leotiomycetes</taxon>
        <taxon>Helotiales</taxon>
        <taxon>Helotiaceae</taxon>
        <taxon>Hymenoscyphus</taxon>
    </lineage>
</organism>
<reference evidence="2" key="1">
    <citation type="submission" date="2021-07" db="EMBL/GenBank/DDBJ databases">
        <authorList>
            <person name="Durling M."/>
        </authorList>
    </citation>
    <scope>NUCLEOTIDE SEQUENCE</scope>
</reference>
<feature type="region of interest" description="Disordered" evidence="1">
    <location>
        <begin position="1"/>
        <end position="55"/>
    </location>
</feature>
<dbReference type="Pfam" id="PF07173">
    <property type="entry name" value="GRDP-like"/>
    <property type="match status" value="1"/>
</dbReference>
<feature type="non-terminal residue" evidence="2">
    <location>
        <position position="738"/>
    </location>
</feature>
<gene>
    <name evidence="2" type="ORF">HYFRA_00007564</name>
</gene>